<keyword evidence="6" id="KW-0479">Metal-binding</keyword>
<proteinExistence type="inferred from homology"/>
<dbReference type="Proteomes" id="UP000546917">
    <property type="component" value="Unassembled WGS sequence"/>
</dbReference>
<evidence type="ECO:0000256" key="12">
    <source>
        <dbReference type="PIRSR" id="PIRSR604439-2"/>
    </source>
</evidence>
<feature type="binding site" evidence="12">
    <location>
        <begin position="313"/>
        <end position="319"/>
    </location>
    <ligand>
        <name>NADP(+)</name>
        <dbReference type="ChEBI" id="CHEBI:58349"/>
    </ligand>
</feature>
<reference evidence="18 20" key="2">
    <citation type="submission" date="2020-05" db="EMBL/GenBank/DDBJ databases">
        <authorList>
            <person name="Zhang R."/>
        </authorList>
    </citation>
    <scope>NUCLEOTIDE SEQUENCE [LARGE SCALE GENOMIC DNA]</scope>
    <source>
        <strain evidence="18 20">DSM 28986</strain>
    </source>
</reference>
<feature type="binding site" evidence="11">
    <location>
        <position position="140"/>
    </location>
    <ligand>
        <name>D-threo-isocitrate</name>
        <dbReference type="ChEBI" id="CHEBI:15562"/>
    </ligand>
</feature>
<name>A0A1V0N4Y1_9ARCH</name>
<comment type="cofactor">
    <cofactor evidence="1">
        <name>Mn(2+)</name>
        <dbReference type="ChEBI" id="CHEBI:29035"/>
    </cofactor>
</comment>
<dbReference type="Pfam" id="PF00180">
    <property type="entry name" value="Iso_dh"/>
    <property type="match status" value="1"/>
</dbReference>
<feature type="modified residue" description="N6-succinyllysine" evidence="15">
    <location>
        <position position="100"/>
    </location>
</feature>
<dbReference type="EMBL" id="JABGBP010000103">
    <property type="protein sequence ID" value="NOL59860.1"/>
    <property type="molecule type" value="Genomic_DNA"/>
</dbReference>
<protein>
    <recommendedName>
        <fullName evidence="4">isocitrate dehydrogenase (NADP(+))</fullName>
        <ecNumber evidence="4">1.1.1.42</ecNumber>
    </recommendedName>
</protein>
<dbReference type="NCBIfam" id="NF005036">
    <property type="entry name" value="PRK06451.1"/>
    <property type="match status" value="1"/>
</dbReference>
<dbReference type="RefSeq" id="WP_081142760.1">
    <property type="nucleotide sequence ID" value="NZ_CP015363.1"/>
</dbReference>
<organism evidence="17 19">
    <name type="scientific">Ferroplasma acidiphilum</name>
    <dbReference type="NCBI Taxonomy" id="74969"/>
    <lineage>
        <taxon>Archaea</taxon>
        <taxon>Methanobacteriati</taxon>
        <taxon>Thermoplasmatota</taxon>
        <taxon>Thermoplasmata</taxon>
        <taxon>Thermoplasmatales</taxon>
        <taxon>Ferroplasmaceae</taxon>
        <taxon>Ferroplasma</taxon>
    </lineage>
</organism>
<dbReference type="InterPro" id="IPR024084">
    <property type="entry name" value="IsoPropMal-DH-like_dom"/>
</dbReference>
<dbReference type="AlphaFoldDB" id="A0A1V0N4Y1"/>
<keyword evidence="10 13" id="KW-0464">Manganese</keyword>
<feature type="binding site" evidence="11">
    <location>
        <position position="106"/>
    </location>
    <ligand>
        <name>D-threo-isocitrate</name>
        <dbReference type="ChEBI" id="CHEBI:15562"/>
    </ligand>
</feature>
<evidence type="ECO:0000256" key="5">
    <source>
        <dbReference type="ARBA" id="ARBA00022532"/>
    </source>
</evidence>
<comment type="similarity">
    <text evidence="2">Belongs to the isocitrate and isopropylmalate dehydrogenases family.</text>
</comment>
<evidence type="ECO:0000256" key="8">
    <source>
        <dbReference type="ARBA" id="ARBA00022857"/>
    </source>
</evidence>
<evidence type="ECO:0000256" key="13">
    <source>
        <dbReference type="PIRSR" id="PIRSR604439-3"/>
    </source>
</evidence>
<dbReference type="InterPro" id="IPR004439">
    <property type="entry name" value="Isocitrate_DH_NADP_dimer_prok"/>
</dbReference>
<feature type="binding site" evidence="11">
    <location>
        <position position="102"/>
    </location>
    <ligand>
        <name>D-threo-isocitrate</name>
        <dbReference type="ChEBI" id="CHEBI:15562"/>
    </ligand>
</feature>
<dbReference type="SUPFAM" id="SSF53659">
    <property type="entry name" value="Isocitrate/Isopropylmalate dehydrogenase-like"/>
    <property type="match status" value="1"/>
</dbReference>
<dbReference type="GO" id="GO:0004450">
    <property type="term" value="F:isocitrate dehydrogenase (NADP+) activity"/>
    <property type="evidence" value="ECO:0007669"/>
    <property type="project" value="UniProtKB-EC"/>
</dbReference>
<dbReference type="PANTHER" id="PTHR43504:SF1">
    <property type="entry name" value="ISOCITRATE DEHYDROGENASE [NADP]"/>
    <property type="match status" value="1"/>
</dbReference>
<evidence type="ECO:0000256" key="6">
    <source>
        <dbReference type="ARBA" id="ARBA00022723"/>
    </source>
</evidence>
<dbReference type="KEGG" id="fai:FAD_1287"/>
<comment type="subunit">
    <text evidence="3">Homodimer.</text>
</comment>
<feature type="modified residue" description="N6-acetyllysine" evidence="15">
    <location>
        <position position="129"/>
    </location>
</feature>
<keyword evidence="7 13" id="KW-0460">Magnesium</keyword>
<keyword evidence="19" id="KW-1185">Reference proteome</keyword>
<gene>
    <name evidence="17" type="ORF">FAD_1287</name>
    <name evidence="18" type="ORF">HLB00_03300</name>
</gene>
<evidence type="ECO:0000313" key="19">
    <source>
        <dbReference type="Proteomes" id="UP000192050"/>
    </source>
</evidence>
<dbReference type="EC" id="1.1.1.42" evidence="4"/>
<evidence type="ECO:0000256" key="3">
    <source>
        <dbReference type="ARBA" id="ARBA00011738"/>
    </source>
</evidence>
<evidence type="ECO:0000256" key="14">
    <source>
        <dbReference type="PIRSR" id="PIRSR604439-4"/>
    </source>
</evidence>
<feature type="binding site" evidence="11">
    <location>
        <position position="116"/>
    </location>
    <ligand>
        <name>D-threo-isocitrate</name>
        <dbReference type="ChEBI" id="CHEBI:15562"/>
    </ligand>
</feature>
<accession>A0A1V0N4Y1</accession>
<evidence type="ECO:0000313" key="20">
    <source>
        <dbReference type="Proteomes" id="UP000546917"/>
    </source>
</evidence>
<evidence type="ECO:0000256" key="7">
    <source>
        <dbReference type="ARBA" id="ARBA00022842"/>
    </source>
</evidence>
<evidence type="ECO:0000256" key="2">
    <source>
        <dbReference type="ARBA" id="ARBA00007769"/>
    </source>
</evidence>
<feature type="site" description="Critical for catalysis" evidence="14">
    <location>
        <position position="214"/>
    </location>
</feature>
<evidence type="ECO:0000256" key="15">
    <source>
        <dbReference type="PIRSR" id="PIRSR604439-5"/>
    </source>
</evidence>
<evidence type="ECO:0000256" key="10">
    <source>
        <dbReference type="ARBA" id="ARBA00023211"/>
    </source>
</evidence>
<feature type="modified residue" description="N6-succinyllysine" evidence="15">
    <location>
        <position position="87"/>
    </location>
</feature>
<keyword evidence="5" id="KW-0816">Tricarboxylic acid cycle</keyword>
<feature type="domain" description="Isopropylmalate dehydrogenase-like" evidence="16">
    <location>
        <begin position="18"/>
        <end position="385"/>
    </location>
</feature>
<comment type="cofactor">
    <cofactor evidence="13">
        <name>Mg(2+)</name>
        <dbReference type="ChEBI" id="CHEBI:18420"/>
    </cofactor>
    <cofactor evidence="13">
        <name>Mn(2+)</name>
        <dbReference type="ChEBI" id="CHEBI:29035"/>
    </cofactor>
    <text evidence="13">Binds 1 Mg(2+) or Mn(2+) ion per subunit.</text>
</comment>
<dbReference type="SMART" id="SM01329">
    <property type="entry name" value="Iso_dh"/>
    <property type="match status" value="1"/>
</dbReference>
<evidence type="ECO:0000256" key="1">
    <source>
        <dbReference type="ARBA" id="ARBA00001936"/>
    </source>
</evidence>
<feature type="site" description="Critical for catalysis" evidence="14">
    <location>
        <position position="147"/>
    </location>
</feature>
<keyword evidence="9" id="KW-0560">Oxidoreductase</keyword>
<dbReference type="Gene3D" id="3.40.718.10">
    <property type="entry name" value="Isopropylmalate Dehydrogenase"/>
    <property type="match status" value="1"/>
</dbReference>
<dbReference type="EMBL" id="CP015363">
    <property type="protein sequence ID" value="ARD85155.1"/>
    <property type="molecule type" value="Genomic_DNA"/>
</dbReference>
<sequence length="392" mass="43860">MAKITFENGKWKVPDNPTILYTDGDGIGPEIMDVTRKVVDAAVKKAYKNKKIEWKEILVGDKALKEKNDRFPEESQEAIKQYRVLLKSPLGTPIGTGFKSINVRIRVMLDLYSNIRPVSFMKGLESPLKHPENVNLTIFRENTDDLYTGIEYKYDSKEAAEIRKFFKDKLQVDISDDSGIGIKPMSKYKTQRITRAAAKFAIENNKKKITIMHKGNVMKYTEGAFREWAYETLQNEFGNYTSTDDSSKILVNDMIADNMFQQIITRPENYEVILAPNIDGDYISDAAGALIGNIGTLGGANVGDDAGMFEAVHGTAPKYAGQNVADPLGLIRGAQLMIKYLNWHEAFDVIEKAIGEAIETKKVTKDLAKFFDVPAMGTKEFGDSLVKIIDGL</sequence>
<evidence type="ECO:0000313" key="18">
    <source>
        <dbReference type="EMBL" id="NOL59860.1"/>
    </source>
</evidence>
<dbReference type="STRING" id="74969.FAD_1287"/>
<dbReference type="PANTHER" id="PTHR43504">
    <property type="entry name" value="ISOCITRATE DEHYDROGENASE [NADP]"/>
    <property type="match status" value="1"/>
</dbReference>
<feature type="binding site" evidence="12">
    <location>
        <position position="369"/>
    </location>
    <ligand>
        <name>NADP(+)</name>
        <dbReference type="ChEBI" id="CHEBI:58349"/>
    </ligand>
</feature>
<reference evidence="17 19" key="1">
    <citation type="submission" date="2011-10" db="EMBL/GenBank/DDBJ databases">
        <title>Metabolic and evolutionary patterns in the extreme acidophile Ferroplasma acidiphilum.</title>
        <authorList>
            <person name="Golyshina O.V."/>
            <person name="Kozyavkin S.A."/>
            <person name="Tatusov R.L."/>
            <person name="Slesarev A.I."/>
            <person name="Golyshin P.N."/>
        </authorList>
    </citation>
    <scope>NUCLEOTIDE SEQUENCE [LARGE SCALE GENOMIC DNA]</scope>
    <source>
        <strain evidence="17">Berkeley</strain>
        <strain evidence="19">Y</strain>
    </source>
</reference>
<evidence type="ECO:0000256" key="11">
    <source>
        <dbReference type="PIRSR" id="PIRSR604439-1"/>
    </source>
</evidence>
<feature type="binding site" evidence="13">
    <location>
        <position position="281"/>
    </location>
    <ligand>
        <name>Mg(2+)</name>
        <dbReference type="ChEBI" id="CHEBI:18420"/>
    </ligand>
</feature>
<dbReference type="GO" id="GO:0046872">
    <property type="term" value="F:metal ion binding"/>
    <property type="evidence" value="ECO:0007669"/>
    <property type="project" value="UniProtKB-KW"/>
</dbReference>
<evidence type="ECO:0000256" key="9">
    <source>
        <dbReference type="ARBA" id="ARBA00023002"/>
    </source>
</evidence>
<dbReference type="OrthoDB" id="23624at2157"/>
<dbReference type="Proteomes" id="UP000192050">
    <property type="component" value="Chromosome"/>
</dbReference>
<dbReference type="GO" id="GO:0006099">
    <property type="term" value="P:tricarboxylic acid cycle"/>
    <property type="evidence" value="ECO:0007669"/>
    <property type="project" value="UniProtKB-KW"/>
</dbReference>
<dbReference type="GeneID" id="84217882"/>
<evidence type="ECO:0000313" key="17">
    <source>
        <dbReference type="EMBL" id="ARD85155.1"/>
    </source>
</evidence>
<evidence type="ECO:0000259" key="16">
    <source>
        <dbReference type="SMART" id="SM01329"/>
    </source>
</evidence>
<feature type="binding site" evidence="11">
    <location>
        <position position="100"/>
    </location>
    <ligand>
        <name>D-threo-isocitrate</name>
        <dbReference type="ChEBI" id="CHEBI:15562"/>
    </ligand>
</feature>
<evidence type="ECO:0000256" key="4">
    <source>
        <dbReference type="ARBA" id="ARBA00013013"/>
    </source>
</evidence>
<keyword evidence="8 12" id="KW-0521">NADP</keyword>